<gene>
    <name evidence="1" type="ORF">B1B_02183</name>
</gene>
<evidence type="ECO:0000313" key="1">
    <source>
        <dbReference type="EMBL" id="EQD75322.1"/>
    </source>
</evidence>
<dbReference type="AlphaFoldDB" id="T1BZZ1"/>
<reference evidence="1" key="2">
    <citation type="journal article" date="2014" name="ISME J.">
        <title>Microbial stratification in low pH oxic and suboxic macroscopic growths along an acid mine drainage.</title>
        <authorList>
            <person name="Mendez-Garcia C."/>
            <person name="Mesa V."/>
            <person name="Sprenger R.R."/>
            <person name="Richter M."/>
            <person name="Diez M.S."/>
            <person name="Solano J."/>
            <person name="Bargiela R."/>
            <person name="Golyshina O.V."/>
            <person name="Manteca A."/>
            <person name="Ramos J.L."/>
            <person name="Gallego J.R."/>
            <person name="Llorente I."/>
            <person name="Martins Dos Santos V.A."/>
            <person name="Jensen O.N."/>
            <person name="Pelaez A.I."/>
            <person name="Sanchez J."/>
            <person name="Ferrer M."/>
        </authorList>
    </citation>
    <scope>NUCLEOTIDE SEQUENCE</scope>
</reference>
<protein>
    <submittedName>
        <fullName evidence="1">Transposase</fullName>
    </submittedName>
</protein>
<comment type="caution">
    <text evidence="1">The sequence shown here is derived from an EMBL/GenBank/DDBJ whole genome shotgun (WGS) entry which is preliminary data.</text>
</comment>
<proteinExistence type="predicted"/>
<sequence length="110" mass="12348">HEFMLRREEFDARYQARSNVESVNSAIKRKLGEPLLHRDRTARFNELLAKILAYNIGVIIQQIYENGIDPGVPGLPLPKRRKGAVQGAVDASCDFIPESGTKSRVDEKGN</sequence>
<dbReference type="EMBL" id="AUZY01001289">
    <property type="protein sequence ID" value="EQD75322.1"/>
    <property type="molecule type" value="Genomic_DNA"/>
</dbReference>
<name>T1BZZ1_9ZZZZ</name>
<organism evidence="1">
    <name type="scientific">mine drainage metagenome</name>
    <dbReference type="NCBI Taxonomy" id="410659"/>
    <lineage>
        <taxon>unclassified sequences</taxon>
        <taxon>metagenomes</taxon>
        <taxon>ecological metagenomes</taxon>
    </lineage>
</organism>
<reference evidence="1" key="1">
    <citation type="submission" date="2013-08" db="EMBL/GenBank/DDBJ databases">
        <authorList>
            <person name="Mendez C."/>
            <person name="Richter M."/>
            <person name="Ferrer M."/>
            <person name="Sanchez J."/>
        </authorList>
    </citation>
    <scope>NUCLEOTIDE SEQUENCE</scope>
</reference>
<feature type="non-terminal residue" evidence="1">
    <location>
        <position position="1"/>
    </location>
</feature>
<accession>T1BZZ1</accession>